<dbReference type="SUPFAM" id="SSF50249">
    <property type="entry name" value="Nucleic acid-binding proteins"/>
    <property type="match status" value="1"/>
</dbReference>
<dbReference type="EMBL" id="JAJHPV010000013">
    <property type="protein sequence ID" value="MCC6072000.1"/>
    <property type="molecule type" value="Genomic_DNA"/>
</dbReference>
<dbReference type="PROSITE" id="PS51857">
    <property type="entry name" value="CSD_2"/>
    <property type="match status" value="1"/>
</dbReference>
<keyword evidence="3" id="KW-1185">Reference proteome</keyword>
<organism evidence="2 3">
    <name type="scientific">Massilia agrisoli</name>
    <dbReference type="NCBI Taxonomy" id="2892444"/>
    <lineage>
        <taxon>Bacteria</taxon>
        <taxon>Pseudomonadati</taxon>
        <taxon>Pseudomonadota</taxon>
        <taxon>Betaproteobacteria</taxon>
        <taxon>Burkholderiales</taxon>
        <taxon>Oxalobacteraceae</taxon>
        <taxon>Telluria group</taxon>
        <taxon>Massilia</taxon>
    </lineage>
</organism>
<protein>
    <submittedName>
        <fullName evidence="2">Excalibur calcium-binding domain-containing protein</fullName>
    </submittedName>
</protein>
<dbReference type="Pfam" id="PF05901">
    <property type="entry name" value="Excalibur"/>
    <property type="match status" value="1"/>
</dbReference>
<evidence type="ECO:0000259" key="1">
    <source>
        <dbReference type="PROSITE" id="PS51857"/>
    </source>
</evidence>
<dbReference type="InterPro" id="IPR008613">
    <property type="entry name" value="Excalibur_Ca-bd_domain"/>
</dbReference>
<comment type="caution">
    <text evidence="2">The sequence shown here is derived from an EMBL/GenBank/DDBJ whole genome shotgun (WGS) entry which is preliminary data.</text>
</comment>
<dbReference type="InterPro" id="IPR002059">
    <property type="entry name" value="CSP_DNA-bd"/>
</dbReference>
<accession>A0ABS8IUA0</accession>
<proteinExistence type="predicted"/>
<dbReference type="InterPro" id="IPR012340">
    <property type="entry name" value="NA-bd_OB-fold"/>
</dbReference>
<name>A0ABS8IUA0_9BURK</name>
<feature type="domain" description="CSD" evidence="1">
    <location>
        <begin position="2"/>
        <end position="67"/>
    </location>
</feature>
<gene>
    <name evidence="2" type="ORF">LMJ30_13665</name>
</gene>
<dbReference type="RefSeq" id="WP_229432868.1">
    <property type="nucleotide sequence ID" value="NZ_JAJHPV010000013.1"/>
</dbReference>
<dbReference type="Gene3D" id="2.40.50.140">
    <property type="entry name" value="Nucleic acid-binding proteins"/>
    <property type="match status" value="1"/>
</dbReference>
<sequence length="202" mass="20933">MRFDGLLTSWNEATASGVITPGKGGDDIIVHASEFPQDGPAPAVGEAVSFGVELGPGGIKHAHSISRPRVSSRVAVKHQQARSSSSMFTAALVVLTATAALYYASMRHQGGQPVPAPAPVAAEAAAAALRAHRTDLVAASRFARPAPPGCDGRTRCSQMKSCAEATYFQEQCPGAEMDGDRDGIPCETQWCKPAQAALPPGP</sequence>
<evidence type="ECO:0000313" key="3">
    <source>
        <dbReference type="Proteomes" id="UP001198701"/>
    </source>
</evidence>
<evidence type="ECO:0000313" key="2">
    <source>
        <dbReference type="EMBL" id="MCC6072000.1"/>
    </source>
</evidence>
<dbReference type="Proteomes" id="UP001198701">
    <property type="component" value="Unassembled WGS sequence"/>
</dbReference>
<reference evidence="2 3" key="1">
    <citation type="submission" date="2021-11" db="EMBL/GenBank/DDBJ databases">
        <authorList>
            <person name="Huq M.A."/>
        </authorList>
    </citation>
    <scope>NUCLEOTIDE SEQUENCE [LARGE SCALE GENOMIC DNA]</scope>
    <source>
        <strain evidence="2 3">MAHUQ-52</strain>
    </source>
</reference>